<evidence type="ECO:0000256" key="2">
    <source>
        <dbReference type="SAM" id="SignalP"/>
    </source>
</evidence>
<dbReference type="Gene3D" id="2.160.20.10">
    <property type="entry name" value="Single-stranded right-handed beta-helix, Pectin lyase-like"/>
    <property type="match status" value="1"/>
</dbReference>
<keyword evidence="2" id="KW-0732">Signal</keyword>
<name>A0A7W8D362_9GAMM</name>
<sequence>MRTLLCCAALIASLAAASPAAALLLTVNSAADPGDGVCNPAQCTLREALSTPLPPDDFSITIVFAIPGAGPHVIALGSVLPTIDRDIRIDGFTQPGSTPPDLNTGFGYAPQIELDGAAIPDGGEVHGLRLAPQNFANPTVTGLAFGNFSRPAGDGAAIRIDGAAVNIGGARVEANFIGMSASGAQARPNDIGIRVTAAEDSTIVGNVIAGNRVGILGNGRGDQFGMRIAGNRIGTTPDGNGALPNTEDGIRIVSGCAAPATEFSISGNLIAGNTRDGVHLVGESAACNLLTGDFPQIVANRIGRAANGAALGNGRHGLLVGLLATRTLTVGSPLDSDFPEDENTIASSGGAGIAVLDGAGGVLIRQNTFVDNTGLPIDLGNDGATTNDPGDADTGANRKLNTPALSAARSVGGETTLRYRVAADAAHASYPLRVDFYRVSDGSAVYVDTDFYDVPNAQKSISLPIQPQFDIVAMASDADGNSSEFSRAARRVLFADGFD</sequence>
<dbReference type="SUPFAM" id="SSF51126">
    <property type="entry name" value="Pectin lyase-like"/>
    <property type="match status" value="1"/>
</dbReference>
<dbReference type="InterPro" id="IPR011050">
    <property type="entry name" value="Pectin_lyase_fold/virulence"/>
</dbReference>
<proteinExistence type="predicted"/>
<reference evidence="3 4" key="1">
    <citation type="submission" date="2020-08" db="EMBL/GenBank/DDBJ databases">
        <title>Genomic Encyclopedia of Type Strains, Phase IV (KMG-IV): sequencing the most valuable type-strain genomes for metagenomic binning, comparative biology and taxonomic classification.</title>
        <authorList>
            <person name="Goeker M."/>
        </authorList>
    </citation>
    <scope>NUCLEOTIDE SEQUENCE [LARGE SCALE GENOMIC DNA]</scope>
    <source>
        <strain evidence="3 4">DSM 24163</strain>
    </source>
</reference>
<dbReference type="SMART" id="SM00710">
    <property type="entry name" value="PbH1"/>
    <property type="match status" value="3"/>
</dbReference>
<accession>A0A7W8D362</accession>
<feature type="chain" id="PRO_5031563830" evidence="2">
    <location>
        <begin position="23"/>
        <end position="499"/>
    </location>
</feature>
<keyword evidence="4" id="KW-1185">Reference proteome</keyword>
<feature type="signal peptide" evidence="2">
    <location>
        <begin position="1"/>
        <end position="22"/>
    </location>
</feature>
<dbReference type="Proteomes" id="UP000521199">
    <property type="component" value="Unassembled WGS sequence"/>
</dbReference>
<evidence type="ECO:0000256" key="1">
    <source>
        <dbReference type="SAM" id="MobiDB-lite"/>
    </source>
</evidence>
<feature type="region of interest" description="Disordered" evidence="1">
    <location>
        <begin position="380"/>
        <end position="403"/>
    </location>
</feature>
<dbReference type="AlphaFoldDB" id="A0A7W8D362"/>
<gene>
    <name evidence="3" type="ORF">HNQ52_000619</name>
</gene>
<protein>
    <submittedName>
        <fullName evidence="3">CSLREA domain-containing protein</fullName>
    </submittedName>
</protein>
<dbReference type="InterPro" id="IPR012334">
    <property type="entry name" value="Pectin_lyas_fold"/>
</dbReference>
<dbReference type="EMBL" id="JACHHP010000001">
    <property type="protein sequence ID" value="MBB5207103.1"/>
    <property type="molecule type" value="Genomic_DNA"/>
</dbReference>
<comment type="caution">
    <text evidence="3">The sequence shown here is derived from an EMBL/GenBank/DDBJ whole genome shotgun (WGS) entry which is preliminary data.</text>
</comment>
<dbReference type="RefSeq" id="WP_183959615.1">
    <property type="nucleotide sequence ID" value="NZ_JACHHP010000001.1"/>
</dbReference>
<organism evidence="3 4">
    <name type="scientific">Chiayiivirga flava</name>
    <dbReference type="NCBI Taxonomy" id="659595"/>
    <lineage>
        <taxon>Bacteria</taxon>
        <taxon>Pseudomonadati</taxon>
        <taxon>Pseudomonadota</taxon>
        <taxon>Gammaproteobacteria</taxon>
        <taxon>Lysobacterales</taxon>
        <taxon>Lysobacteraceae</taxon>
        <taxon>Chiayiivirga</taxon>
    </lineage>
</organism>
<evidence type="ECO:0000313" key="4">
    <source>
        <dbReference type="Proteomes" id="UP000521199"/>
    </source>
</evidence>
<evidence type="ECO:0000313" key="3">
    <source>
        <dbReference type="EMBL" id="MBB5207103.1"/>
    </source>
</evidence>
<dbReference type="InterPro" id="IPR006626">
    <property type="entry name" value="PbH1"/>
</dbReference>